<dbReference type="SUPFAM" id="SSF50939">
    <property type="entry name" value="Sialidases"/>
    <property type="match status" value="1"/>
</dbReference>
<accession>A0A7V3ZSQ3</accession>
<dbReference type="AlphaFoldDB" id="A0A7V3ZSQ3"/>
<dbReference type="InterPro" id="IPR036278">
    <property type="entry name" value="Sialidase_sf"/>
</dbReference>
<dbReference type="InterPro" id="IPR026444">
    <property type="entry name" value="Secre_tail"/>
</dbReference>
<evidence type="ECO:0000313" key="2">
    <source>
        <dbReference type="EMBL" id="HGK53602.1"/>
    </source>
</evidence>
<sequence length="582" mass="65143">MVKWLVSIMMVGSLLALTPVRAPIDDANQQNVPGLPPAGRIQSDILTEAFVNNNSNRDYQTNGPTATMLWAVFDEPIKGVYATMMFQNPPGVSGRHQVWNFFDINTDQWVRAGDNPYLAVDRGGYGNIAVIYGNATYLYHPAFTAHMDATNYTGDAWWPDIPFDPRNFSGQYVQVPGQETNEVWPHLGFTMSGYLHKIFADYDGHMSGVPYAIMYNRIPDLNNPAWDGYIPLETGGEAPWYGFYADPFGKTVVVSYCRTSTDYHTIMLIDTMEGEMFYAGVPIEVDVTQEIINKFNLPPDYSGYINDGNPFVDKDGNIHLITFITPPTWPDTFTRPTNIYHFFYNLSTGTSDASFIKSLTGPYQCSPGVNTLAAGRSQIGQERGLGTLYAVWEEFVPNRCVTSSNGYQRAVTRIVFATSKDNGATWAEQTLLVSDSVPGSDNNDWLRFPVISPIIPHVGNLDLVYWGVYWDDDPGFVWRGIGANSTVKMLVGRKEVGVEEAPITLKDGRAKISWNGRNITLEIPYKANAILKILDETGREISTIFKGNIEGKHNLRWNGKSGVYFINLKTEKENIIQKIILK</sequence>
<comment type="caution">
    <text evidence="2">The sequence shown here is derived from an EMBL/GenBank/DDBJ whole genome shotgun (WGS) entry which is preliminary data.</text>
</comment>
<dbReference type="NCBIfam" id="TIGR04183">
    <property type="entry name" value="Por_Secre_tail"/>
    <property type="match status" value="1"/>
</dbReference>
<reference evidence="2" key="1">
    <citation type="journal article" date="2020" name="mSystems">
        <title>Genome- and Community-Level Interaction Insights into Carbon Utilization and Element Cycling Functions of Hydrothermarchaeota in Hydrothermal Sediment.</title>
        <authorList>
            <person name="Zhou Z."/>
            <person name="Liu Y."/>
            <person name="Xu W."/>
            <person name="Pan J."/>
            <person name="Luo Z.H."/>
            <person name="Li M."/>
        </authorList>
    </citation>
    <scope>NUCLEOTIDE SEQUENCE [LARGE SCALE GENOMIC DNA]</scope>
    <source>
        <strain evidence="2">SpSt-695</strain>
    </source>
</reference>
<protein>
    <submittedName>
        <fullName evidence="2">T9SS type A sorting domain-containing protein</fullName>
    </submittedName>
</protein>
<gene>
    <name evidence="2" type="ORF">ENU72_01090</name>
</gene>
<feature type="signal peptide" evidence="1">
    <location>
        <begin position="1"/>
        <end position="22"/>
    </location>
</feature>
<dbReference type="EMBL" id="DTDP01000045">
    <property type="protein sequence ID" value="HGK53602.1"/>
    <property type="molecule type" value="Genomic_DNA"/>
</dbReference>
<feature type="chain" id="PRO_5031002499" evidence="1">
    <location>
        <begin position="23"/>
        <end position="582"/>
    </location>
</feature>
<name>A0A7V3ZSQ3_UNCW3</name>
<keyword evidence="1" id="KW-0732">Signal</keyword>
<organism evidence="2">
    <name type="scientific">candidate division WOR-3 bacterium</name>
    <dbReference type="NCBI Taxonomy" id="2052148"/>
    <lineage>
        <taxon>Bacteria</taxon>
        <taxon>Bacteria division WOR-3</taxon>
    </lineage>
</organism>
<proteinExistence type="predicted"/>
<evidence type="ECO:0000256" key="1">
    <source>
        <dbReference type="SAM" id="SignalP"/>
    </source>
</evidence>